<feature type="transmembrane region" description="Helical" evidence="7">
    <location>
        <begin position="79"/>
        <end position="99"/>
    </location>
</feature>
<evidence type="ECO:0000256" key="7">
    <source>
        <dbReference type="SAM" id="Phobius"/>
    </source>
</evidence>
<comment type="similarity">
    <text evidence="2">Belongs to the MscS (TC 1.A.23) family.</text>
</comment>
<dbReference type="PANTHER" id="PTHR30460:SF0">
    <property type="entry name" value="MODERATE CONDUCTANCE MECHANOSENSITIVE CHANNEL YBIO"/>
    <property type="match status" value="1"/>
</dbReference>
<protein>
    <submittedName>
        <fullName evidence="10">Mechanosensitive ion channel family protein</fullName>
    </submittedName>
</protein>
<dbReference type="Pfam" id="PF21088">
    <property type="entry name" value="MS_channel_1st"/>
    <property type="match status" value="1"/>
</dbReference>
<keyword evidence="5 7" id="KW-1133">Transmembrane helix</keyword>
<dbReference type="PANTHER" id="PTHR30460">
    <property type="entry name" value="MODERATE CONDUCTANCE MECHANOSENSITIVE CHANNEL YBIO"/>
    <property type="match status" value="1"/>
</dbReference>
<dbReference type="Gene3D" id="2.30.30.60">
    <property type="match status" value="1"/>
</dbReference>
<gene>
    <name evidence="10" type="ORF">C7B47_06700</name>
</gene>
<feature type="domain" description="Mechanosensitive ion channel MscS" evidence="8">
    <location>
        <begin position="99"/>
        <end position="164"/>
    </location>
</feature>
<sequence length="267" mass="28839">MHLPHHFLSDSIEAAVIIILASIFIRVVGRLFKRLEHGKSAQSQRRITLYRLLTSVVRYVTDFVVVVMVLARFHVQTTSLIAGAGIFGLAISFGAQGFVQDVVTGMFLLYEDQFGVGDYVTFPALSLSGLVQEVGIRITRLTGSTGETVIIPNRLILEVKNHSRGTLSVTVPIPVDAGEDPKTVQRALEEAVDMAQSQVPGASLAGITAFTSGTISWSITAPATLSTQSHVDHWIRQCVVESFYRHSIRFAGTGKGLASNGTNTVSS</sequence>
<evidence type="ECO:0000256" key="6">
    <source>
        <dbReference type="ARBA" id="ARBA00023136"/>
    </source>
</evidence>
<comment type="caution">
    <text evidence="10">The sequence shown here is derived from an EMBL/GenBank/DDBJ whole genome shotgun (WGS) entry which is preliminary data.</text>
</comment>
<dbReference type="InterPro" id="IPR023408">
    <property type="entry name" value="MscS_beta-dom_sf"/>
</dbReference>
<keyword evidence="4 7" id="KW-0812">Transmembrane</keyword>
<dbReference type="Gene3D" id="1.10.287.1260">
    <property type="match status" value="1"/>
</dbReference>
<dbReference type="Proteomes" id="UP000242705">
    <property type="component" value="Unassembled WGS sequence"/>
</dbReference>
<feature type="transmembrane region" description="Helical" evidence="7">
    <location>
        <begin position="52"/>
        <end position="73"/>
    </location>
</feature>
<feature type="transmembrane region" description="Helical" evidence="7">
    <location>
        <begin position="12"/>
        <end position="32"/>
    </location>
</feature>
<dbReference type="InterPro" id="IPR045276">
    <property type="entry name" value="YbiO_bact"/>
</dbReference>
<dbReference type="InterPro" id="IPR006685">
    <property type="entry name" value="MscS_channel_2nd"/>
</dbReference>
<evidence type="ECO:0000256" key="3">
    <source>
        <dbReference type="ARBA" id="ARBA00022475"/>
    </source>
</evidence>
<keyword evidence="3" id="KW-1003">Cell membrane</keyword>
<accession>A0A2T2X0E0</accession>
<evidence type="ECO:0000259" key="9">
    <source>
        <dbReference type="Pfam" id="PF21088"/>
    </source>
</evidence>
<evidence type="ECO:0000256" key="4">
    <source>
        <dbReference type="ARBA" id="ARBA00022692"/>
    </source>
</evidence>
<reference evidence="10 11" key="1">
    <citation type="journal article" date="2014" name="BMC Genomics">
        <title>Comparison of environmental and isolate Sulfobacillus genomes reveals diverse carbon, sulfur, nitrogen, and hydrogen metabolisms.</title>
        <authorList>
            <person name="Justice N.B."/>
            <person name="Norman A."/>
            <person name="Brown C.T."/>
            <person name="Singh A."/>
            <person name="Thomas B.C."/>
            <person name="Banfield J.F."/>
        </authorList>
    </citation>
    <scope>NUCLEOTIDE SEQUENCE [LARGE SCALE GENOMIC DNA]</scope>
    <source>
        <strain evidence="10">AMDSBA5</strain>
    </source>
</reference>
<dbReference type="InterPro" id="IPR010920">
    <property type="entry name" value="LSM_dom_sf"/>
</dbReference>
<organism evidence="10 11">
    <name type="scientific">Sulfobacillus thermosulfidooxidans</name>
    <dbReference type="NCBI Taxonomy" id="28034"/>
    <lineage>
        <taxon>Bacteria</taxon>
        <taxon>Bacillati</taxon>
        <taxon>Bacillota</taxon>
        <taxon>Clostridia</taxon>
        <taxon>Eubacteriales</taxon>
        <taxon>Clostridiales Family XVII. Incertae Sedis</taxon>
        <taxon>Sulfobacillus</taxon>
    </lineage>
</organism>
<evidence type="ECO:0000313" key="11">
    <source>
        <dbReference type="Proteomes" id="UP000242705"/>
    </source>
</evidence>
<dbReference type="SUPFAM" id="SSF50182">
    <property type="entry name" value="Sm-like ribonucleoproteins"/>
    <property type="match status" value="1"/>
</dbReference>
<feature type="domain" description="Mechanosensitive ion channel transmembrane helices 2/3" evidence="9">
    <location>
        <begin position="56"/>
        <end position="96"/>
    </location>
</feature>
<evidence type="ECO:0000256" key="1">
    <source>
        <dbReference type="ARBA" id="ARBA00004651"/>
    </source>
</evidence>
<dbReference type="InterPro" id="IPR049142">
    <property type="entry name" value="MS_channel_1st"/>
</dbReference>
<evidence type="ECO:0000259" key="8">
    <source>
        <dbReference type="Pfam" id="PF00924"/>
    </source>
</evidence>
<proteinExistence type="inferred from homology"/>
<evidence type="ECO:0000313" key="10">
    <source>
        <dbReference type="EMBL" id="PSR27960.1"/>
    </source>
</evidence>
<dbReference type="EMBL" id="PXYX01000009">
    <property type="protein sequence ID" value="PSR27960.1"/>
    <property type="molecule type" value="Genomic_DNA"/>
</dbReference>
<keyword evidence="6 7" id="KW-0472">Membrane</keyword>
<comment type="subcellular location">
    <subcellularLocation>
        <location evidence="1">Cell membrane</location>
        <topology evidence="1">Multi-pass membrane protein</topology>
    </subcellularLocation>
</comment>
<evidence type="ECO:0000256" key="2">
    <source>
        <dbReference type="ARBA" id="ARBA00008017"/>
    </source>
</evidence>
<dbReference type="GO" id="GO:0005886">
    <property type="term" value="C:plasma membrane"/>
    <property type="evidence" value="ECO:0007669"/>
    <property type="project" value="UniProtKB-SubCell"/>
</dbReference>
<dbReference type="Pfam" id="PF00924">
    <property type="entry name" value="MS_channel_2nd"/>
    <property type="match status" value="1"/>
</dbReference>
<dbReference type="InterPro" id="IPR011014">
    <property type="entry name" value="MscS_channel_TM-2"/>
</dbReference>
<dbReference type="GO" id="GO:0008381">
    <property type="term" value="F:mechanosensitive monoatomic ion channel activity"/>
    <property type="evidence" value="ECO:0007669"/>
    <property type="project" value="InterPro"/>
</dbReference>
<dbReference type="AlphaFoldDB" id="A0A2T2X0E0"/>
<dbReference type="SUPFAM" id="SSF82861">
    <property type="entry name" value="Mechanosensitive channel protein MscS (YggB), transmembrane region"/>
    <property type="match status" value="1"/>
</dbReference>
<name>A0A2T2X0E0_SULTH</name>
<evidence type="ECO:0000256" key="5">
    <source>
        <dbReference type="ARBA" id="ARBA00022989"/>
    </source>
</evidence>